<dbReference type="RefSeq" id="WP_382369189.1">
    <property type="nucleotide sequence ID" value="NZ_JBHRZI010000007.1"/>
</dbReference>
<protein>
    <recommendedName>
        <fullName evidence="3">V-type ATPase subunit</fullName>
    </recommendedName>
</protein>
<reference evidence="2" key="1">
    <citation type="journal article" date="2019" name="Int. J. Syst. Evol. Microbiol.">
        <title>The Global Catalogue of Microorganisms (GCM) 10K type strain sequencing project: providing services to taxonomists for standard genome sequencing and annotation.</title>
        <authorList>
            <consortium name="The Broad Institute Genomics Platform"/>
            <consortium name="The Broad Institute Genome Sequencing Center for Infectious Disease"/>
            <person name="Wu L."/>
            <person name="Ma J."/>
        </authorList>
    </citation>
    <scope>NUCLEOTIDE SEQUENCE [LARGE SCALE GENOMIC DNA]</scope>
    <source>
        <strain evidence="2">CGMCC 4.7405</strain>
    </source>
</reference>
<organism evidence="1 2">
    <name type="scientific">Lentzea rhizosphaerae</name>
    <dbReference type="NCBI Taxonomy" id="2041025"/>
    <lineage>
        <taxon>Bacteria</taxon>
        <taxon>Bacillati</taxon>
        <taxon>Actinomycetota</taxon>
        <taxon>Actinomycetes</taxon>
        <taxon>Pseudonocardiales</taxon>
        <taxon>Pseudonocardiaceae</taxon>
        <taxon>Lentzea</taxon>
    </lineage>
</organism>
<dbReference type="EMBL" id="JBHRZI010000007">
    <property type="protein sequence ID" value="MFC3890747.1"/>
    <property type="molecule type" value="Genomic_DNA"/>
</dbReference>
<name>A0ABV8BKV1_9PSEU</name>
<proteinExistence type="predicted"/>
<comment type="caution">
    <text evidence="1">The sequence shown here is derived from an EMBL/GenBank/DDBJ whole genome shotgun (WGS) entry which is preliminary data.</text>
</comment>
<evidence type="ECO:0008006" key="3">
    <source>
        <dbReference type="Google" id="ProtNLM"/>
    </source>
</evidence>
<gene>
    <name evidence="1" type="ORF">ACFOWZ_04625</name>
</gene>
<sequence length="299" mass="31386">MSAAWTAGGVRARALLRRRAGAVGAREVASCASLAEAQQLLSTGPYQRHLRVGQSLEQTEHAVAATLLWHLRVLAGWQPRAGAELVRLLAGWFEVANVLEHVRSLTGESTGELYRLGTLATAWPRLAATTSLAELRDALAASPWGDPGAADPWRIACGVQLGWAARVAGGVSQASAWAAGAAALLVARARFLLGRPAPESALLGPEVPGGLAAFAGALPGEAAWALVDVQEPADLWRAEERWWTRVENDAHTLLRGPGFGPGPVVGCAALLALDARRVRAALELTAHGGRRVEVFDALA</sequence>
<accession>A0ABV8BKV1</accession>
<evidence type="ECO:0000313" key="2">
    <source>
        <dbReference type="Proteomes" id="UP001595690"/>
    </source>
</evidence>
<evidence type="ECO:0000313" key="1">
    <source>
        <dbReference type="EMBL" id="MFC3890747.1"/>
    </source>
</evidence>
<keyword evidence="2" id="KW-1185">Reference proteome</keyword>
<dbReference type="Proteomes" id="UP001595690">
    <property type="component" value="Unassembled WGS sequence"/>
</dbReference>